<dbReference type="EMBL" id="JAVDQT010000004">
    <property type="protein sequence ID" value="MDR6433216.1"/>
    <property type="molecule type" value="Genomic_DNA"/>
</dbReference>
<feature type="transmembrane region" description="Helical" evidence="5">
    <location>
        <begin position="153"/>
        <end position="176"/>
    </location>
</feature>
<feature type="transmembrane region" description="Helical" evidence="5">
    <location>
        <begin position="21"/>
        <end position="42"/>
    </location>
</feature>
<reference evidence="6 7" key="1">
    <citation type="submission" date="2023-07" db="EMBL/GenBank/DDBJ databases">
        <title>Sorghum-associated microbial communities from plants grown in Nebraska, USA.</title>
        <authorList>
            <person name="Schachtman D."/>
        </authorList>
    </citation>
    <scope>NUCLEOTIDE SEQUENCE [LARGE SCALE GENOMIC DNA]</scope>
    <source>
        <strain evidence="6 7">DS1730</strain>
    </source>
</reference>
<evidence type="ECO:0000313" key="6">
    <source>
        <dbReference type="EMBL" id="MDR6433216.1"/>
    </source>
</evidence>
<feature type="transmembrane region" description="Helical" evidence="5">
    <location>
        <begin position="182"/>
        <end position="202"/>
    </location>
</feature>
<evidence type="ECO:0000256" key="2">
    <source>
        <dbReference type="ARBA" id="ARBA00022692"/>
    </source>
</evidence>
<name>A0ABU1MBT2_9HYPH</name>
<feature type="transmembrane region" description="Helical" evidence="5">
    <location>
        <begin position="386"/>
        <end position="409"/>
    </location>
</feature>
<dbReference type="RefSeq" id="WP_310013803.1">
    <property type="nucleotide sequence ID" value="NZ_JAVDQT010000004.1"/>
</dbReference>
<dbReference type="SUPFAM" id="SSF103473">
    <property type="entry name" value="MFS general substrate transporter"/>
    <property type="match status" value="1"/>
</dbReference>
<dbReference type="Gene3D" id="1.20.1250.20">
    <property type="entry name" value="MFS general substrate transporter like domains"/>
    <property type="match status" value="2"/>
</dbReference>
<dbReference type="Pfam" id="PF13000">
    <property type="entry name" value="Acatn"/>
    <property type="match status" value="1"/>
</dbReference>
<feature type="transmembrane region" description="Helical" evidence="5">
    <location>
        <begin position="294"/>
        <end position="315"/>
    </location>
</feature>
<accession>A0ABU1MBT2</accession>
<evidence type="ECO:0000256" key="5">
    <source>
        <dbReference type="SAM" id="Phobius"/>
    </source>
</evidence>
<gene>
    <name evidence="6" type="ORF">J2782_002962</name>
</gene>
<feature type="transmembrane region" description="Helical" evidence="5">
    <location>
        <begin position="359"/>
        <end position="380"/>
    </location>
</feature>
<evidence type="ECO:0000256" key="4">
    <source>
        <dbReference type="ARBA" id="ARBA00023136"/>
    </source>
</evidence>
<dbReference type="Proteomes" id="UP001184614">
    <property type="component" value="Unassembled WGS sequence"/>
</dbReference>
<feature type="transmembrane region" description="Helical" evidence="5">
    <location>
        <begin position="118"/>
        <end position="141"/>
    </location>
</feature>
<comment type="subcellular location">
    <subcellularLocation>
        <location evidence="1">Membrane</location>
        <topology evidence="1">Multi-pass membrane protein</topology>
    </subcellularLocation>
</comment>
<feature type="transmembrane region" description="Helical" evidence="5">
    <location>
        <begin position="62"/>
        <end position="80"/>
    </location>
</feature>
<keyword evidence="3 5" id="KW-1133">Transmembrane helix</keyword>
<dbReference type="PANTHER" id="PTHR12778">
    <property type="entry name" value="SOLUTE CARRIER FAMILY 33 ACETYL-COA TRANSPORTER -RELATED"/>
    <property type="match status" value="1"/>
</dbReference>
<organism evidence="6 7">
    <name type="scientific">Brucella pseudogrignonensis</name>
    <dbReference type="NCBI Taxonomy" id="419475"/>
    <lineage>
        <taxon>Bacteria</taxon>
        <taxon>Pseudomonadati</taxon>
        <taxon>Pseudomonadota</taxon>
        <taxon>Alphaproteobacteria</taxon>
        <taxon>Hyphomicrobiales</taxon>
        <taxon>Brucellaceae</taxon>
        <taxon>Brucella/Ochrobactrum group</taxon>
        <taxon>Brucella</taxon>
    </lineage>
</organism>
<comment type="caution">
    <text evidence="6">The sequence shown here is derived from an EMBL/GenBank/DDBJ whole genome shotgun (WGS) entry which is preliminary data.</text>
</comment>
<feature type="transmembrane region" description="Helical" evidence="5">
    <location>
        <begin position="264"/>
        <end position="287"/>
    </location>
</feature>
<sequence>MSLVKEDGEGAACAATPSRPVWPLLASIAVLYASFGSIYGLMQGGLPPLMRARGIDLASIGWSFLMLVPFGLTFLWAPVIDAVRPMRKRPRIGWIVPMQAVIVCGLLVVAQGEHFPPLVLLTFGIVIAFAAATMDVALDALATASIPADQRTVVGGLKVAALGFGAILGGGVFVALSNQLGWTATFNLCAAVSALSTVPIIFSRKWDFVTEGTKPGRPSILAVLRQGAMRRRMIFLTLTTMSIVALSFLNRVMLVDLDVTVETIGWIVGIGAPVFGLLAALGAIPVVRILGSRFGVLIFTLICLFASGGMIIGALRHDTVLAISGAIVMSGGTSGLFVILSAATLGWADGPQPATDYAVLYGVSRLIATFAIIGLSNLVAVIGWSVYYVGASFALLVAALLLCTILPDLKRHGIDASK</sequence>
<feature type="transmembrane region" description="Helical" evidence="5">
    <location>
        <begin position="92"/>
        <end position="112"/>
    </location>
</feature>
<keyword evidence="2 5" id="KW-0812">Transmembrane</keyword>
<keyword evidence="7" id="KW-1185">Reference proteome</keyword>
<dbReference type="InterPro" id="IPR036259">
    <property type="entry name" value="MFS_trans_sf"/>
</dbReference>
<evidence type="ECO:0000313" key="7">
    <source>
        <dbReference type="Proteomes" id="UP001184614"/>
    </source>
</evidence>
<keyword evidence="4 5" id="KW-0472">Membrane</keyword>
<feature type="transmembrane region" description="Helical" evidence="5">
    <location>
        <begin position="321"/>
        <end position="347"/>
    </location>
</feature>
<dbReference type="InterPro" id="IPR024371">
    <property type="entry name" value="AcetylCoA_trans_1-like"/>
</dbReference>
<evidence type="ECO:0000256" key="1">
    <source>
        <dbReference type="ARBA" id="ARBA00004141"/>
    </source>
</evidence>
<feature type="transmembrane region" description="Helical" evidence="5">
    <location>
        <begin position="233"/>
        <end position="252"/>
    </location>
</feature>
<evidence type="ECO:0000256" key="3">
    <source>
        <dbReference type="ARBA" id="ARBA00022989"/>
    </source>
</evidence>
<dbReference type="InterPro" id="IPR004752">
    <property type="entry name" value="AmpG_permease/AT-1"/>
</dbReference>
<protein>
    <submittedName>
        <fullName evidence="6">MFS family permease</fullName>
    </submittedName>
</protein>
<dbReference type="PANTHER" id="PTHR12778:SF9">
    <property type="entry name" value="ACETYL-COENZYME A TRANSPORTER 1"/>
    <property type="match status" value="1"/>
</dbReference>
<proteinExistence type="predicted"/>